<dbReference type="PANTHER" id="PTHR10458">
    <property type="entry name" value="PEPTIDE DEFORMYLASE"/>
    <property type="match status" value="1"/>
</dbReference>
<reference evidence="7 8" key="1">
    <citation type="submission" date="2018-11" db="EMBL/GenBank/DDBJ databases">
        <authorList>
            <person name="Criscuolo A."/>
        </authorList>
    </citation>
    <scope>NUCLEOTIDE SEQUENCE [LARGE SCALE GENOMIC DNA]</scope>
    <source>
        <strain evidence="7">AT11b</strain>
    </source>
</reference>
<dbReference type="InterPro" id="IPR036821">
    <property type="entry name" value="Peptide_deformylase_sf"/>
</dbReference>
<evidence type="ECO:0000313" key="7">
    <source>
        <dbReference type="EMBL" id="VDC31035.1"/>
    </source>
</evidence>
<dbReference type="FunFam" id="3.90.45.10:FF:000003">
    <property type="entry name" value="Peptide deformylase"/>
    <property type="match status" value="1"/>
</dbReference>
<comment type="function">
    <text evidence="6">Removes the formyl group from the N-terminal Met of newly synthesized proteins. Requires at least a dipeptide for an efficient rate of reaction. N-terminal L-methionine is a prerequisite for activity but the enzyme has broad specificity at other positions.</text>
</comment>
<keyword evidence="8" id="KW-1185">Reference proteome</keyword>
<dbReference type="Pfam" id="PF01327">
    <property type="entry name" value="Pep_deformylase"/>
    <property type="match status" value="1"/>
</dbReference>
<dbReference type="InterPro" id="IPR023635">
    <property type="entry name" value="Peptide_deformylase"/>
</dbReference>
<proteinExistence type="inferred from homology"/>
<dbReference type="PRINTS" id="PR01576">
    <property type="entry name" value="PDEFORMYLASE"/>
</dbReference>
<gene>
    <name evidence="7" type="primary">def_2</name>
    <name evidence="6" type="synonym">def</name>
    <name evidence="7" type="ORF">PSET11_02758</name>
</gene>
<dbReference type="GO" id="GO:0046872">
    <property type="term" value="F:metal ion binding"/>
    <property type="evidence" value="ECO:0007669"/>
    <property type="project" value="UniProtKB-KW"/>
</dbReference>
<dbReference type="Proteomes" id="UP000280861">
    <property type="component" value="Unassembled WGS sequence"/>
</dbReference>
<keyword evidence="4 6" id="KW-0648">Protein biosynthesis</keyword>
<dbReference type="RefSeq" id="WP_124092855.1">
    <property type="nucleotide sequence ID" value="NZ_CBCRYA010000001.1"/>
</dbReference>
<evidence type="ECO:0000256" key="3">
    <source>
        <dbReference type="ARBA" id="ARBA00022801"/>
    </source>
</evidence>
<dbReference type="AlphaFoldDB" id="A0A3P5X966"/>
<feature type="binding site" evidence="6">
    <location>
        <position position="177"/>
    </location>
    <ligand>
        <name>Fe cation</name>
        <dbReference type="ChEBI" id="CHEBI:24875"/>
    </ligand>
</feature>
<accession>A0A3P5X966</accession>
<comment type="similarity">
    <text evidence="1 6">Belongs to the polypeptide deformylase family.</text>
</comment>
<dbReference type="GO" id="GO:0006412">
    <property type="term" value="P:translation"/>
    <property type="evidence" value="ECO:0007669"/>
    <property type="project" value="UniProtKB-UniRule"/>
</dbReference>
<evidence type="ECO:0000256" key="5">
    <source>
        <dbReference type="ARBA" id="ARBA00023004"/>
    </source>
</evidence>
<evidence type="ECO:0000256" key="4">
    <source>
        <dbReference type="ARBA" id="ARBA00022917"/>
    </source>
</evidence>
<comment type="catalytic activity">
    <reaction evidence="6">
        <text>N-terminal N-formyl-L-methionyl-[peptide] + H2O = N-terminal L-methionyl-[peptide] + formate</text>
        <dbReference type="Rhea" id="RHEA:24420"/>
        <dbReference type="Rhea" id="RHEA-COMP:10639"/>
        <dbReference type="Rhea" id="RHEA-COMP:10640"/>
        <dbReference type="ChEBI" id="CHEBI:15377"/>
        <dbReference type="ChEBI" id="CHEBI:15740"/>
        <dbReference type="ChEBI" id="CHEBI:49298"/>
        <dbReference type="ChEBI" id="CHEBI:64731"/>
        <dbReference type="EC" id="3.5.1.88"/>
    </reaction>
</comment>
<feature type="binding site" evidence="6">
    <location>
        <position position="131"/>
    </location>
    <ligand>
        <name>Fe cation</name>
        <dbReference type="ChEBI" id="CHEBI:24875"/>
    </ligand>
</feature>
<dbReference type="EC" id="3.5.1.88" evidence="6"/>
<name>A0A3P5X966_9MICC</name>
<dbReference type="SUPFAM" id="SSF56420">
    <property type="entry name" value="Peptide deformylase"/>
    <property type="match status" value="1"/>
</dbReference>
<protein>
    <recommendedName>
        <fullName evidence="6">Peptide deformylase</fullName>
        <shortName evidence="6">PDF</shortName>
        <ecNumber evidence="6">3.5.1.88</ecNumber>
    </recommendedName>
    <alternativeName>
        <fullName evidence="6">Polypeptide deformylase</fullName>
    </alternativeName>
</protein>
<organism evidence="7 8">
    <name type="scientific">Arthrobacter ulcerisalmonis</name>
    <dbReference type="NCBI Taxonomy" id="2483813"/>
    <lineage>
        <taxon>Bacteria</taxon>
        <taxon>Bacillati</taxon>
        <taxon>Actinomycetota</taxon>
        <taxon>Actinomycetes</taxon>
        <taxon>Micrococcales</taxon>
        <taxon>Micrococcaceae</taxon>
        <taxon>Arthrobacter</taxon>
    </lineage>
</organism>
<dbReference type="CDD" id="cd00487">
    <property type="entry name" value="Pep_deformylase"/>
    <property type="match status" value="1"/>
</dbReference>
<sequence>MSSLPPNTTQGAAQIREAVEQILALTDLPRIVQAGHPALRQRAAAYDGQLDDQQLAQLLDVMRRVMHDAPGVGLAAPQLGIPLQLAVLEDQYDVDPEVAVIRHREPLEYLAIINPRYAPVGGTQAAFYEGCLSLDGLQAVVARPDAVILDFTDPAGNAQQREFSGWQARIVQHETDHLHGVLYIDRAQLRSLASNVEYANHWAGPGIDSAQAGLGFDAGPAGISLP</sequence>
<evidence type="ECO:0000256" key="6">
    <source>
        <dbReference type="HAMAP-Rule" id="MF_00163"/>
    </source>
</evidence>
<keyword evidence="3 6" id="KW-0378">Hydrolase</keyword>
<keyword evidence="5 6" id="KW-0408">Iron</keyword>
<dbReference type="OrthoDB" id="9804313at2"/>
<dbReference type="NCBIfam" id="NF001159">
    <property type="entry name" value="PRK00150.1-3"/>
    <property type="match status" value="1"/>
</dbReference>
<dbReference type="EMBL" id="UXAU01000038">
    <property type="protein sequence ID" value="VDC31035.1"/>
    <property type="molecule type" value="Genomic_DNA"/>
</dbReference>
<evidence type="ECO:0000313" key="8">
    <source>
        <dbReference type="Proteomes" id="UP000280861"/>
    </source>
</evidence>
<feature type="active site" evidence="6">
    <location>
        <position position="174"/>
    </location>
</feature>
<dbReference type="GO" id="GO:0042586">
    <property type="term" value="F:peptide deformylase activity"/>
    <property type="evidence" value="ECO:0007669"/>
    <property type="project" value="UniProtKB-UniRule"/>
</dbReference>
<keyword evidence="2 6" id="KW-0479">Metal-binding</keyword>
<dbReference type="Gene3D" id="3.90.45.10">
    <property type="entry name" value="Peptide deformylase"/>
    <property type="match status" value="1"/>
</dbReference>
<feature type="binding site" evidence="6">
    <location>
        <position position="173"/>
    </location>
    <ligand>
        <name>Fe cation</name>
        <dbReference type="ChEBI" id="CHEBI:24875"/>
    </ligand>
</feature>
<comment type="cofactor">
    <cofactor evidence="6">
        <name>Fe(2+)</name>
        <dbReference type="ChEBI" id="CHEBI:29033"/>
    </cofactor>
    <text evidence="6">Binds 1 Fe(2+) ion.</text>
</comment>
<dbReference type="HAMAP" id="MF_00163">
    <property type="entry name" value="Pep_deformylase"/>
    <property type="match status" value="1"/>
</dbReference>
<evidence type="ECO:0000256" key="1">
    <source>
        <dbReference type="ARBA" id="ARBA00010759"/>
    </source>
</evidence>
<dbReference type="PANTHER" id="PTHR10458:SF2">
    <property type="entry name" value="PEPTIDE DEFORMYLASE, MITOCHONDRIAL"/>
    <property type="match status" value="1"/>
</dbReference>
<evidence type="ECO:0000256" key="2">
    <source>
        <dbReference type="ARBA" id="ARBA00022723"/>
    </source>
</evidence>